<evidence type="ECO:0000256" key="1">
    <source>
        <dbReference type="SAM" id="MobiDB-lite"/>
    </source>
</evidence>
<name>A0AAD7RN16_9TELE</name>
<proteinExistence type="predicted"/>
<dbReference type="AlphaFoldDB" id="A0AAD7RN16"/>
<accession>A0AAD7RN16</accession>
<reference evidence="2" key="1">
    <citation type="journal article" date="2023" name="Science">
        <title>Genome structures resolve the early diversification of teleost fishes.</title>
        <authorList>
            <person name="Parey E."/>
            <person name="Louis A."/>
            <person name="Montfort J."/>
            <person name="Bouchez O."/>
            <person name="Roques C."/>
            <person name="Iampietro C."/>
            <person name="Lluch J."/>
            <person name="Castinel A."/>
            <person name="Donnadieu C."/>
            <person name="Desvignes T."/>
            <person name="Floi Bucao C."/>
            <person name="Jouanno E."/>
            <person name="Wen M."/>
            <person name="Mejri S."/>
            <person name="Dirks R."/>
            <person name="Jansen H."/>
            <person name="Henkel C."/>
            <person name="Chen W.J."/>
            <person name="Zahm M."/>
            <person name="Cabau C."/>
            <person name="Klopp C."/>
            <person name="Thompson A.W."/>
            <person name="Robinson-Rechavi M."/>
            <person name="Braasch I."/>
            <person name="Lecointre G."/>
            <person name="Bobe J."/>
            <person name="Postlethwait J.H."/>
            <person name="Berthelot C."/>
            <person name="Roest Crollius H."/>
            <person name="Guiguen Y."/>
        </authorList>
    </citation>
    <scope>NUCLEOTIDE SEQUENCE</scope>
    <source>
        <strain evidence="2">NC1722</strain>
    </source>
</reference>
<organism evidence="2 3">
    <name type="scientific">Aldrovandia affinis</name>
    <dbReference type="NCBI Taxonomy" id="143900"/>
    <lineage>
        <taxon>Eukaryota</taxon>
        <taxon>Metazoa</taxon>
        <taxon>Chordata</taxon>
        <taxon>Craniata</taxon>
        <taxon>Vertebrata</taxon>
        <taxon>Euteleostomi</taxon>
        <taxon>Actinopterygii</taxon>
        <taxon>Neopterygii</taxon>
        <taxon>Teleostei</taxon>
        <taxon>Notacanthiformes</taxon>
        <taxon>Halosauridae</taxon>
        <taxon>Aldrovandia</taxon>
    </lineage>
</organism>
<evidence type="ECO:0000313" key="2">
    <source>
        <dbReference type="EMBL" id="KAJ8387214.1"/>
    </source>
</evidence>
<feature type="region of interest" description="Disordered" evidence="1">
    <location>
        <begin position="1"/>
        <end position="81"/>
    </location>
</feature>
<gene>
    <name evidence="2" type="ORF">AAFF_G00159330</name>
</gene>
<keyword evidence="3" id="KW-1185">Reference proteome</keyword>
<sequence length="136" mass="14568">MKAPPPGRAGETLFNSSAPRFVKRAAPSQRATDAPSSVPETVSHESRVYEGVSDSSVSVSECRRAEERSRTPVPQEGQGRRCRGCEVVHKRVRIPQPRASPPPPTPTVPPCFHLCLGPASSSSPWVKSSAQGELSV</sequence>
<dbReference type="Proteomes" id="UP001221898">
    <property type="component" value="Unassembled WGS sequence"/>
</dbReference>
<comment type="caution">
    <text evidence="2">The sequence shown here is derived from an EMBL/GenBank/DDBJ whole genome shotgun (WGS) entry which is preliminary data.</text>
</comment>
<dbReference type="EMBL" id="JAINUG010000215">
    <property type="protein sequence ID" value="KAJ8387214.1"/>
    <property type="molecule type" value="Genomic_DNA"/>
</dbReference>
<protein>
    <submittedName>
        <fullName evidence="2">Uncharacterized protein</fullName>
    </submittedName>
</protein>
<evidence type="ECO:0000313" key="3">
    <source>
        <dbReference type="Proteomes" id="UP001221898"/>
    </source>
</evidence>
<feature type="compositionally biased region" description="Basic and acidic residues" evidence="1">
    <location>
        <begin position="61"/>
        <end position="70"/>
    </location>
</feature>
<feature type="compositionally biased region" description="Polar residues" evidence="1">
    <location>
        <begin position="29"/>
        <end position="40"/>
    </location>
</feature>